<evidence type="ECO:0000313" key="2">
    <source>
        <dbReference type="EMBL" id="MDH6104781.1"/>
    </source>
</evidence>
<accession>A0ABT6KBE9</accession>
<evidence type="ECO:0000256" key="1">
    <source>
        <dbReference type="SAM" id="MobiDB-lite"/>
    </source>
</evidence>
<feature type="compositionally biased region" description="Polar residues" evidence="1">
    <location>
        <begin position="1"/>
        <end position="20"/>
    </location>
</feature>
<name>A0ABT6KBE9_9CYAN</name>
<protein>
    <submittedName>
        <fullName evidence="2">Uncharacterized protein</fullName>
    </submittedName>
</protein>
<organism evidence="2 3">
    <name type="scientific">Anabaenopsis tanganyikae CS-531</name>
    <dbReference type="NCBI Taxonomy" id="2785304"/>
    <lineage>
        <taxon>Bacteria</taxon>
        <taxon>Bacillati</taxon>
        <taxon>Cyanobacteriota</taxon>
        <taxon>Cyanophyceae</taxon>
        <taxon>Nostocales</taxon>
        <taxon>Nodulariaceae</taxon>
        <taxon>Anabaenopsis</taxon>
        <taxon>Anabaenopsis tanganyikae</taxon>
    </lineage>
</organism>
<dbReference type="EMBL" id="JANQDF010000027">
    <property type="protein sequence ID" value="MDH6104781.1"/>
    <property type="molecule type" value="Genomic_DNA"/>
</dbReference>
<sequence>MTINSLNYCRPSGGTSVQSYDQKDDLERYTPSQGGLLVKK</sequence>
<evidence type="ECO:0000313" key="3">
    <source>
        <dbReference type="Proteomes" id="UP001159386"/>
    </source>
</evidence>
<gene>
    <name evidence="2" type="ORF">NWP22_02635</name>
</gene>
<comment type="caution">
    <text evidence="2">The sequence shown here is derived from an EMBL/GenBank/DDBJ whole genome shotgun (WGS) entry which is preliminary data.</text>
</comment>
<feature type="region of interest" description="Disordered" evidence="1">
    <location>
        <begin position="1"/>
        <end position="40"/>
    </location>
</feature>
<dbReference type="RefSeq" id="WP_280801475.1">
    <property type="nucleotide sequence ID" value="NZ_JANQDF010000027.1"/>
</dbReference>
<proteinExistence type="predicted"/>
<keyword evidence="3" id="KW-1185">Reference proteome</keyword>
<reference evidence="2 3" key="1">
    <citation type="journal article" date="2023" name="J. Phycol.">
        <title>Chrysosporum ovalisporum is synonymous with the true-branching cyanobacterium Umezakia natans (Nostocales/Aphanizomenonaceae).</title>
        <authorList>
            <person name="McGregor G.B."/>
            <person name="Sendall B.C."/>
            <person name="Niiyama Y."/>
            <person name="Tuji A."/>
            <person name="Willis A."/>
        </authorList>
    </citation>
    <scope>NUCLEOTIDE SEQUENCE [LARGE SCALE GENOMIC DNA]</scope>
    <source>
        <strain evidence="2 3">CS-531</strain>
    </source>
</reference>
<dbReference type="Proteomes" id="UP001159386">
    <property type="component" value="Unassembled WGS sequence"/>
</dbReference>